<dbReference type="Proteomes" id="UP000600449">
    <property type="component" value="Unassembled WGS sequence"/>
</dbReference>
<dbReference type="RefSeq" id="WP_188914596.1">
    <property type="nucleotide sequence ID" value="NZ_BMMF01000011.1"/>
</dbReference>
<keyword evidence="2" id="KW-1185">Reference proteome</keyword>
<sequence length="196" mass="21426">MTAPAKLPRTIRLDPSDTFVFAHAAEPGRWAVTGSFLFLDADPETMTAKERAAFRAGFADVEALGFSTLVVVTPVTREEYDAAVQALARQIAVRFSAPTMDHARAAAAEEVAYAASLCEEHGEGTLIALHRTIRDGRLVEQFRTLRHREPGMPGADRLHSHSKAFLVVESEGEDEIEEHVDLLGMMNAREPKGTGE</sequence>
<comment type="caution">
    <text evidence="1">The sequence shown here is derived from an EMBL/GenBank/DDBJ whole genome shotgun (WGS) entry which is preliminary data.</text>
</comment>
<accession>A0A917QDA6</accession>
<evidence type="ECO:0000313" key="2">
    <source>
        <dbReference type="Proteomes" id="UP000600449"/>
    </source>
</evidence>
<evidence type="ECO:0000313" key="1">
    <source>
        <dbReference type="EMBL" id="GGK45217.1"/>
    </source>
</evidence>
<reference evidence="1 2" key="1">
    <citation type="journal article" date="2014" name="Int. J. Syst. Evol. Microbiol.">
        <title>Complete genome sequence of Corynebacterium casei LMG S-19264T (=DSM 44701T), isolated from a smear-ripened cheese.</title>
        <authorList>
            <consortium name="US DOE Joint Genome Institute (JGI-PGF)"/>
            <person name="Walter F."/>
            <person name="Albersmeier A."/>
            <person name="Kalinowski J."/>
            <person name="Ruckert C."/>
        </authorList>
    </citation>
    <scope>NUCLEOTIDE SEQUENCE [LARGE SCALE GENOMIC DNA]</scope>
    <source>
        <strain evidence="1 2">CGMCC 1.9161</strain>
    </source>
</reference>
<name>A0A917QDA6_9HYPH</name>
<dbReference type="AlphaFoldDB" id="A0A917QDA6"/>
<proteinExistence type="predicted"/>
<dbReference type="Pfam" id="PF20115">
    <property type="entry name" value="DUF6505"/>
    <property type="match status" value="1"/>
</dbReference>
<dbReference type="InterPro" id="IPR045442">
    <property type="entry name" value="DUF6505"/>
</dbReference>
<dbReference type="EMBL" id="BMMF01000011">
    <property type="protein sequence ID" value="GGK45217.1"/>
    <property type="molecule type" value="Genomic_DNA"/>
</dbReference>
<organism evidence="1 2">
    <name type="scientific">Salinarimonas ramus</name>
    <dbReference type="NCBI Taxonomy" id="690164"/>
    <lineage>
        <taxon>Bacteria</taxon>
        <taxon>Pseudomonadati</taxon>
        <taxon>Pseudomonadota</taxon>
        <taxon>Alphaproteobacteria</taxon>
        <taxon>Hyphomicrobiales</taxon>
        <taxon>Salinarimonadaceae</taxon>
        <taxon>Salinarimonas</taxon>
    </lineage>
</organism>
<protein>
    <submittedName>
        <fullName evidence="1">Uncharacterized protein</fullName>
    </submittedName>
</protein>
<gene>
    <name evidence="1" type="ORF">GCM10011322_35480</name>
</gene>